<dbReference type="EMBL" id="JANCLU010000002">
    <property type="protein sequence ID" value="MCP8937463.1"/>
    <property type="molecule type" value="Genomic_DNA"/>
</dbReference>
<evidence type="ECO:0000256" key="2">
    <source>
        <dbReference type="ARBA" id="ARBA00005183"/>
    </source>
</evidence>
<dbReference type="InterPro" id="IPR029065">
    <property type="entry name" value="Enolase_C-like"/>
</dbReference>
<dbReference type="Gene3D" id="3.20.20.120">
    <property type="entry name" value="Enolase-like C-terminal domain"/>
    <property type="match status" value="1"/>
</dbReference>
<gene>
    <name evidence="5" type="ORF">NK718_02960</name>
</gene>
<comment type="pathway">
    <text evidence="2">Carbohydrate acid metabolism; D-glucarate degradation; 2,5-dioxopentanoate from D-glucarate: step 1/2.</text>
</comment>
<dbReference type="PANTHER" id="PTHR48080:SF4">
    <property type="entry name" value="GLUCARATE DEHYDRATASE"/>
    <property type="match status" value="1"/>
</dbReference>
<dbReference type="Pfam" id="PF02746">
    <property type="entry name" value="MR_MLE_N"/>
    <property type="match status" value="1"/>
</dbReference>
<evidence type="ECO:0000256" key="1">
    <source>
        <dbReference type="ARBA" id="ARBA00001426"/>
    </source>
</evidence>
<dbReference type="InterPro" id="IPR034593">
    <property type="entry name" value="DgoD-like"/>
</dbReference>
<dbReference type="EC" id="4.2.1.40" evidence="3"/>
<dbReference type="Proteomes" id="UP001205890">
    <property type="component" value="Unassembled WGS sequence"/>
</dbReference>
<comment type="catalytic activity">
    <reaction evidence="1">
        <text>D-glucarate = 5-dehydro-4-deoxy-D-glucarate + H2O</text>
        <dbReference type="Rhea" id="RHEA:14573"/>
        <dbReference type="ChEBI" id="CHEBI:15377"/>
        <dbReference type="ChEBI" id="CHEBI:30612"/>
        <dbReference type="ChEBI" id="CHEBI:42819"/>
        <dbReference type="EC" id="4.2.1.40"/>
    </reaction>
</comment>
<dbReference type="SMART" id="SM00922">
    <property type="entry name" value="MR_MLE"/>
    <property type="match status" value="1"/>
</dbReference>
<dbReference type="InterPro" id="IPR013342">
    <property type="entry name" value="Mandelate_racemase_C"/>
</dbReference>
<organism evidence="5 6">
    <name type="scientific">Alsobacter ponti</name>
    <dbReference type="NCBI Taxonomy" id="2962936"/>
    <lineage>
        <taxon>Bacteria</taxon>
        <taxon>Pseudomonadati</taxon>
        <taxon>Pseudomonadota</taxon>
        <taxon>Alphaproteobacteria</taxon>
        <taxon>Hyphomicrobiales</taxon>
        <taxon>Alsobacteraceae</taxon>
        <taxon>Alsobacter</taxon>
    </lineage>
</organism>
<name>A0ABT1L943_9HYPH</name>
<reference evidence="5 6" key="1">
    <citation type="submission" date="2022-07" db="EMBL/GenBank/DDBJ databases">
        <authorList>
            <person name="Li W.-J."/>
            <person name="Deng Q.-Q."/>
        </authorList>
    </citation>
    <scope>NUCLEOTIDE SEQUENCE [LARGE SCALE GENOMIC DNA]</scope>
    <source>
        <strain evidence="5 6">SYSU M60028</strain>
    </source>
</reference>
<sequence>MRIAELDVWTVNVPYTSAFKTSFDKRVGTTRTVLRLRTDTGLVGWGETFRGRPTAAIVERCRDLLVGWNPCDVERLRARLYMTPFFYGYVGYAALAGIEMACHDLMGKAAGMSLTDMIGGSVRDTVAVTGVVTPGLLPPGASASDPRAMAEASSEFRARYGFSALKLKGSSDMRRDVATVAAMRERMPDVRLRIDPNAVWSVTDSIAGAKALAPFDLEYLEDPCAGLEGMARVRQTTGMPLCTNMCVVRLEEFAPAVRLGAIDVIHGDVHKWGGINAVRRLGALCDAFGIGMNLHSGGELGISTACHLHLASAMPEIRHAIDTVYYLMEDDIVTTPFAIKDGAMRAPAGPGLGVEVDEDKLAHYAALNGKQGDLVQ</sequence>
<dbReference type="Gene3D" id="3.30.390.10">
    <property type="entry name" value="Enolase-like, N-terminal domain"/>
    <property type="match status" value="1"/>
</dbReference>
<dbReference type="RefSeq" id="WP_254738472.1">
    <property type="nucleotide sequence ID" value="NZ_JANCLU010000002.1"/>
</dbReference>
<dbReference type="InterPro" id="IPR029017">
    <property type="entry name" value="Enolase-like_N"/>
</dbReference>
<dbReference type="SUPFAM" id="SSF51604">
    <property type="entry name" value="Enolase C-terminal domain-like"/>
    <property type="match status" value="1"/>
</dbReference>
<accession>A0ABT1L943</accession>
<keyword evidence="6" id="KW-1185">Reference proteome</keyword>
<dbReference type="Pfam" id="PF13378">
    <property type="entry name" value="MR_MLE_C"/>
    <property type="match status" value="1"/>
</dbReference>
<dbReference type="InterPro" id="IPR036849">
    <property type="entry name" value="Enolase-like_C_sf"/>
</dbReference>
<proteinExistence type="predicted"/>
<dbReference type="PANTHER" id="PTHR48080">
    <property type="entry name" value="D-GALACTONATE DEHYDRATASE-RELATED"/>
    <property type="match status" value="1"/>
</dbReference>
<evidence type="ECO:0000313" key="5">
    <source>
        <dbReference type="EMBL" id="MCP8937463.1"/>
    </source>
</evidence>
<dbReference type="SUPFAM" id="SSF54826">
    <property type="entry name" value="Enolase N-terminal domain-like"/>
    <property type="match status" value="1"/>
</dbReference>
<evidence type="ECO:0000256" key="3">
    <source>
        <dbReference type="ARBA" id="ARBA00011973"/>
    </source>
</evidence>
<evidence type="ECO:0000259" key="4">
    <source>
        <dbReference type="SMART" id="SM00922"/>
    </source>
</evidence>
<dbReference type="SFLD" id="SFLDS00001">
    <property type="entry name" value="Enolase"/>
    <property type="match status" value="1"/>
</dbReference>
<evidence type="ECO:0000313" key="6">
    <source>
        <dbReference type="Proteomes" id="UP001205890"/>
    </source>
</evidence>
<protein>
    <recommendedName>
        <fullName evidence="3">glucarate dehydratase</fullName>
        <ecNumber evidence="3">4.2.1.40</ecNumber>
    </recommendedName>
</protein>
<dbReference type="InterPro" id="IPR013341">
    <property type="entry name" value="Mandelate_racemase_N_dom"/>
</dbReference>
<dbReference type="SFLD" id="SFLDG00055">
    <property type="entry name" value="glucarate_dehydratase"/>
    <property type="match status" value="1"/>
</dbReference>
<comment type="caution">
    <text evidence="5">The sequence shown here is derived from an EMBL/GenBank/DDBJ whole genome shotgun (WGS) entry which is preliminary data.</text>
</comment>
<feature type="domain" description="Mandelate racemase/muconate lactonizing enzyme C-terminal" evidence="4">
    <location>
        <begin position="146"/>
        <end position="240"/>
    </location>
</feature>